<feature type="domain" description="GFO/IDH/MocA-like oxidoreductase" evidence="2">
    <location>
        <begin position="150"/>
        <end position="275"/>
    </location>
</feature>
<reference evidence="4" key="1">
    <citation type="submission" date="2015-07" db="EMBL/GenBank/DDBJ databases">
        <title>Draft Genome Sequence of Roseovarius tolerans EL-164, a producer of N-Acylated Alanine Methyl Esters (NAMEs).</title>
        <authorList>
            <person name="Voget S."/>
            <person name="Bruns H."/>
            <person name="Wagner-Doebler I."/>
            <person name="Schulz S."/>
            <person name="Daniel R."/>
        </authorList>
    </citation>
    <scope>NUCLEOTIDE SEQUENCE [LARGE SCALE GENOMIC DNA]</scope>
    <source>
        <strain evidence="4">EL-164</strain>
    </source>
</reference>
<dbReference type="SUPFAM" id="SSF55347">
    <property type="entry name" value="Glyceraldehyde-3-phosphate dehydrogenase-like, C-terminal domain"/>
    <property type="match status" value="1"/>
</dbReference>
<dbReference type="Pfam" id="PF01408">
    <property type="entry name" value="GFO_IDH_MocA"/>
    <property type="match status" value="1"/>
</dbReference>
<gene>
    <name evidence="3" type="primary">ycjS</name>
    <name evidence="3" type="ORF">ROTO_28680</name>
</gene>
<dbReference type="PANTHER" id="PTHR43377:SF1">
    <property type="entry name" value="BILIVERDIN REDUCTASE A"/>
    <property type="match status" value="1"/>
</dbReference>
<proteinExistence type="predicted"/>
<dbReference type="RefSeq" id="WP_050663719.1">
    <property type="nucleotide sequence ID" value="NZ_CP118494.1"/>
</dbReference>
<protein>
    <submittedName>
        <fullName evidence="3">Putative oxidoreductase YcjS</fullName>
        <ecNumber evidence="3">1.-.-.-</ecNumber>
    </submittedName>
</protein>
<dbReference type="SUPFAM" id="SSF51735">
    <property type="entry name" value="NAD(P)-binding Rossmann-fold domains"/>
    <property type="match status" value="1"/>
</dbReference>
<dbReference type="GO" id="GO:0016491">
    <property type="term" value="F:oxidoreductase activity"/>
    <property type="evidence" value="ECO:0007669"/>
    <property type="project" value="UniProtKB-KW"/>
</dbReference>
<keyword evidence="4" id="KW-1185">Reference proteome</keyword>
<dbReference type="GO" id="GO:0000166">
    <property type="term" value="F:nucleotide binding"/>
    <property type="evidence" value="ECO:0007669"/>
    <property type="project" value="InterPro"/>
</dbReference>
<dbReference type="InterPro" id="IPR000683">
    <property type="entry name" value="Gfo/Idh/MocA-like_OxRdtase_N"/>
</dbReference>
<organism evidence="3 4">
    <name type="scientific">Roseovarius tolerans</name>
    <dbReference type="NCBI Taxonomy" id="74031"/>
    <lineage>
        <taxon>Bacteria</taxon>
        <taxon>Pseudomonadati</taxon>
        <taxon>Pseudomonadota</taxon>
        <taxon>Alphaproteobacteria</taxon>
        <taxon>Rhodobacterales</taxon>
        <taxon>Roseobacteraceae</taxon>
        <taxon>Roseovarius</taxon>
    </lineage>
</organism>
<dbReference type="Gene3D" id="3.40.50.720">
    <property type="entry name" value="NAD(P)-binding Rossmann-like Domain"/>
    <property type="match status" value="1"/>
</dbReference>
<evidence type="ECO:0000313" key="4">
    <source>
        <dbReference type="Proteomes" id="UP000037046"/>
    </source>
</evidence>
<dbReference type="PANTHER" id="PTHR43377">
    <property type="entry name" value="BILIVERDIN REDUCTASE A"/>
    <property type="match status" value="1"/>
</dbReference>
<dbReference type="Pfam" id="PF22725">
    <property type="entry name" value="GFO_IDH_MocA_C3"/>
    <property type="match status" value="1"/>
</dbReference>
<feature type="domain" description="Gfo/Idh/MocA-like oxidoreductase N-terminal" evidence="1">
    <location>
        <begin position="18"/>
        <end position="132"/>
    </location>
</feature>
<dbReference type="InterPro" id="IPR036291">
    <property type="entry name" value="NAD(P)-bd_dom_sf"/>
</dbReference>
<evidence type="ECO:0000259" key="2">
    <source>
        <dbReference type="Pfam" id="PF22725"/>
    </source>
</evidence>
<dbReference type="STRING" id="74031.SAMN04488077_109125"/>
<dbReference type="OrthoDB" id="9776544at2"/>
<evidence type="ECO:0000313" key="3">
    <source>
        <dbReference type="EMBL" id="KNX40577.1"/>
    </source>
</evidence>
<sequence length="387" mass="41541">MKQGNGSDRAAHQAKGGRVALIGCGFVADLYLRSLAVHPEVSVIAVHDRDSARLAAFTAHWGVQPKDSLAALLARLTPGDVVLNLTNPDAHYEINRACLEAGHHVYCEKPLAMEMTQAQALHDLAKARGLMLVSAPCSVLGEAAQVLLSAVRRGVAGVPRLVYAELDDGFIPQAPFAKWQSESGAPWPHADEFAVGCTLEHAGYYLSWLIAMFGPVERVVAASAEVLPDKPGATGTPDFSVATLFFAQGPVARLTCSIAAPHDHRIRVIGDDGVLQVKEAWSNAAAVRFYRRFVLRRRLMEHPFGRRLRPRAASHPKVGRWGAASMNFALGPVEMLAALAEGRACRLTNAMALHLTEVTLAIQNAGCDAGAHVMQSTCEPMEAASWA</sequence>
<dbReference type="InterPro" id="IPR051450">
    <property type="entry name" value="Gfo/Idh/MocA_Oxidoreductases"/>
</dbReference>
<accession>A0A0L6CS33</accession>
<dbReference type="Gene3D" id="3.30.360.10">
    <property type="entry name" value="Dihydrodipicolinate Reductase, domain 2"/>
    <property type="match status" value="1"/>
</dbReference>
<dbReference type="AlphaFoldDB" id="A0A0L6CS33"/>
<keyword evidence="3" id="KW-0560">Oxidoreductase</keyword>
<dbReference type="PATRIC" id="fig|74031.6.peg.2921"/>
<comment type="caution">
    <text evidence="3">The sequence shown here is derived from an EMBL/GenBank/DDBJ whole genome shotgun (WGS) entry which is preliminary data.</text>
</comment>
<dbReference type="EC" id="1.-.-.-" evidence="3"/>
<dbReference type="EMBL" id="LGVV01000047">
    <property type="protein sequence ID" value="KNX40577.1"/>
    <property type="molecule type" value="Genomic_DNA"/>
</dbReference>
<name>A0A0L6CS33_9RHOB</name>
<dbReference type="InterPro" id="IPR055170">
    <property type="entry name" value="GFO_IDH_MocA-like_dom"/>
</dbReference>
<evidence type="ECO:0000259" key="1">
    <source>
        <dbReference type="Pfam" id="PF01408"/>
    </source>
</evidence>
<dbReference type="Proteomes" id="UP000037046">
    <property type="component" value="Unassembled WGS sequence"/>
</dbReference>